<organism evidence="1 2">
    <name type="scientific">Mariniflexile gromovii</name>
    <dbReference type="NCBI Taxonomy" id="362523"/>
    <lineage>
        <taxon>Bacteria</taxon>
        <taxon>Pseudomonadati</taxon>
        <taxon>Bacteroidota</taxon>
        <taxon>Flavobacteriia</taxon>
        <taxon>Flavobacteriales</taxon>
        <taxon>Flavobacteriaceae</taxon>
        <taxon>Mariniflexile</taxon>
    </lineage>
</organism>
<proteinExistence type="predicted"/>
<evidence type="ECO:0000313" key="2">
    <source>
        <dbReference type="Proteomes" id="UP000670776"/>
    </source>
</evidence>
<dbReference type="Proteomes" id="UP000670776">
    <property type="component" value="Unassembled WGS sequence"/>
</dbReference>
<evidence type="ECO:0000313" key="1">
    <source>
        <dbReference type="EMBL" id="MBP0903682.1"/>
    </source>
</evidence>
<gene>
    <name evidence="1" type="ORF">J8H85_07565</name>
</gene>
<keyword evidence="2" id="KW-1185">Reference proteome</keyword>
<dbReference type="RefSeq" id="WP_209654137.1">
    <property type="nucleotide sequence ID" value="NZ_JAGJCB010000005.1"/>
</dbReference>
<reference evidence="1 2" key="1">
    <citation type="submission" date="2021-04" db="EMBL/GenBank/DDBJ databases">
        <title>Mariniflexile gromovii gen. nov., sp. nov., a gliding bacterium isolated from the sea urchin Strongylocentrotus intermedius.</title>
        <authorList>
            <person name="Ko S."/>
            <person name="Le V."/>
            <person name="Ahn C.-Y."/>
            <person name="Oh H.-M."/>
        </authorList>
    </citation>
    <scope>NUCLEOTIDE SEQUENCE [LARGE SCALE GENOMIC DNA]</scope>
    <source>
        <strain evidence="1 2">KCTC 12570</strain>
    </source>
</reference>
<sequence>MKNISLKTQQNAIVKRTLNLEEFVKNYLVPVGSTNDSDLKPITIAAK</sequence>
<name>A0ABS4BT00_9FLAO</name>
<dbReference type="EMBL" id="JAGJCB010000005">
    <property type="protein sequence ID" value="MBP0903682.1"/>
    <property type="molecule type" value="Genomic_DNA"/>
</dbReference>
<protein>
    <submittedName>
        <fullName evidence="1">Uncharacterized protein</fullName>
    </submittedName>
</protein>
<accession>A0ABS4BT00</accession>
<comment type="caution">
    <text evidence="1">The sequence shown here is derived from an EMBL/GenBank/DDBJ whole genome shotgun (WGS) entry which is preliminary data.</text>
</comment>